<dbReference type="InterPro" id="IPR036322">
    <property type="entry name" value="WD40_repeat_dom_sf"/>
</dbReference>
<dbReference type="STRING" id="7102.A0A2A4JBD5"/>
<dbReference type="Gene3D" id="2.130.10.10">
    <property type="entry name" value="YVTN repeat-like/Quinoprotein amine dehydrogenase"/>
    <property type="match status" value="1"/>
</dbReference>
<sequence>MSTDNILLLPIDVLVNIFKKLKISDLRNVMLTCKTFYNLIKHDNTIWRPHCRNTLVILNNSSAQELWYNRCRTSHNWCKGFYKTKMIVHHFTNYMPWLIYPNSEVLVVSMGSELYSYSKNKYGMLNYKEEQWKLEVPKIKRKDVRTNDISRFILRNNFMVCGNRDGCTAIYKVNNIKKRPWLQYHIQDCHDSGNVEVTAVELIDGRNQLMVITGSDQCANIQFCSLRKDGSENKTFIYKGSDLNVLNISMYNNAGTKCMALNNMADKLAIGLNGNSKPLLLDVNSPRFLITADATKNRKQAVRDIQWHDENTIIYVTHSGVLEMMDIRTQEVIYNIRDPFQSSLYCVKSDGHNAIVVGSAEYSRCVLFDSRNRNNHIQMYFTQRRTSPVYSLEFDPHQLVTAVDRGVGTLNFNLYVPTEKQKDYSHVFF</sequence>
<gene>
    <name evidence="2" type="ORF">B5V51_4143</name>
</gene>
<organism evidence="2">
    <name type="scientific">Heliothis virescens</name>
    <name type="common">Tobacco budworm moth</name>
    <dbReference type="NCBI Taxonomy" id="7102"/>
    <lineage>
        <taxon>Eukaryota</taxon>
        <taxon>Metazoa</taxon>
        <taxon>Ecdysozoa</taxon>
        <taxon>Arthropoda</taxon>
        <taxon>Hexapoda</taxon>
        <taxon>Insecta</taxon>
        <taxon>Pterygota</taxon>
        <taxon>Neoptera</taxon>
        <taxon>Endopterygota</taxon>
        <taxon>Lepidoptera</taxon>
        <taxon>Glossata</taxon>
        <taxon>Ditrysia</taxon>
        <taxon>Noctuoidea</taxon>
        <taxon>Noctuidae</taxon>
        <taxon>Heliothinae</taxon>
        <taxon>Heliothis</taxon>
    </lineage>
</organism>
<evidence type="ECO:0000259" key="1">
    <source>
        <dbReference type="PROSITE" id="PS50181"/>
    </source>
</evidence>
<dbReference type="InterPro" id="IPR015943">
    <property type="entry name" value="WD40/YVTN_repeat-like_dom_sf"/>
</dbReference>
<dbReference type="AlphaFoldDB" id="A0A2A4JBD5"/>
<dbReference type="InterPro" id="IPR001810">
    <property type="entry name" value="F-box_dom"/>
</dbReference>
<evidence type="ECO:0000313" key="2">
    <source>
        <dbReference type="EMBL" id="PCG69417.1"/>
    </source>
</evidence>
<proteinExistence type="predicted"/>
<dbReference type="Gene3D" id="1.20.1280.50">
    <property type="match status" value="1"/>
</dbReference>
<feature type="domain" description="F-box" evidence="1">
    <location>
        <begin position="3"/>
        <end position="50"/>
    </location>
</feature>
<dbReference type="SUPFAM" id="SSF50978">
    <property type="entry name" value="WD40 repeat-like"/>
    <property type="match status" value="1"/>
</dbReference>
<name>A0A2A4JBD5_HELVI</name>
<dbReference type="Pfam" id="PF12937">
    <property type="entry name" value="F-box-like"/>
    <property type="match status" value="1"/>
</dbReference>
<dbReference type="InterPro" id="IPR036047">
    <property type="entry name" value="F-box-like_dom_sf"/>
</dbReference>
<protein>
    <recommendedName>
        <fullName evidence="1">F-box domain-containing protein</fullName>
    </recommendedName>
</protein>
<dbReference type="SUPFAM" id="SSF81383">
    <property type="entry name" value="F-box domain"/>
    <property type="match status" value="1"/>
</dbReference>
<dbReference type="GO" id="GO:0019005">
    <property type="term" value="C:SCF ubiquitin ligase complex"/>
    <property type="evidence" value="ECO:0007669"/>
    <property type="project" value="TreeGrafter"/>
</dbReference>
<dbReference type="PANTHER" id="PTHR14381:SF1">
    <property type="entry name" value="F-BOX_WD REPEAT-CONTAINING PROTEIN 4"/>
    <property type="match status" value="1"/>
</dbReference>
<dbReference type="PROSITE" id="PS50181">
    <property type="entry name" value="FBOX"/>
    <property type="match status" value="1"/>
</dbReference>
<dbReference type="EMBL" id="NWSH01002016">
    <property type="protein sequence ID" value="PCG69417.1"/>
    <property type="molecule type" value="Genomic_DNA"/>
</dbReference>
<dbReference type="GO" id="GO:0031146">
    <property type="term" value="P:SCF-dependent proteasomal ubiquitin-dependent protein catabolic process"/>
    <property type="evidence" value="ECO:0007669"/>
    <property type="project" value="TreeGrafter"/>
</dbReference>
<dbReference type="PANTHER" id="PTHR14381">
    <property type="entry name" value="DACTYLIN"/>
    <property type="match status" value="1"/>
</dbReference>
<reference evidence="2" key="1">
    <citation type="submission" date="2017-09" db="EMBL/GenBank/DDBJ databases">
        <title>Contemporary evolution of a Lepidopteran species, Heliothis virescens, in response to modern agricultural practices.</title>
        <authorList>
            <person name="Fritz M.L."/>
            <person name="Deyonke A.M."/>
            <person name="Papanicolaou A."/>
            <person name="Micinski S."/>
            <person name="Westbrook J."/>
            <person name="Gould F."/>
        </authorList>
    </citation>
    <scope>NUCLEOTIDE SEQUENCE [LARGE SCALE GENOMIC DNA]</scope>
    <source>
        <strain evidence="2">HvINT-</strain>
        <tissue evidence="2">Whole body</tissue>
    </source>
</reference>
<dbReference type="SMART" id="SM00256">
    <property type="entry name" value="FBOX"/>
    <property type="match status" value="1"/>
</dbReference>
<dbReference type="InterPro" id="IPR052301">
    <property type="entry name" value="SCF_F-box/WD-repeat"/>
</dbReference>
<accession>A0A2A4JBD5</accession>
<comment type="caution">
    <text evidence="2">The sequence shown here is derived from an EMBL/GenBank/DDBJ whole genome shotgun (WGS) entry which is preliminary data.</text>
</comment>